<dbReference type="InterPro" id="IPR000836">
    <property type="entry name" value="PRTase_dom"/>
</dbReference>
<dbReference type="GO" id="GO:0016757">
    <property type="term" value="F:glycosyltransferase activity"/>
    <property type="evidence" value="ECO:0007669"/>
    <property type="project" value="UniProtKB-KW"/>
</dbReference>
<dbReference type="eggNOG" id="COG1040">
    <property type="taxonomic scope" value="Bacteria"/>
</dbReference>
<evidence type="ECO:0000313" key="2">
    <source>
        <dbReference type="Proteomes" id="UP000026739"/>
    </source>
</evidence>
<dbReference type="Proteomes" id="UP000026739">
    <property type="component" value="Unassembled WGS sequence"/>
</dbReference>
<evidence type="ECO:0000313" key="1">
    <source>
        <dbReference type="EMBL" id="KDD69173.1"/>
    </source>
</evidence>
<keyword evidence="1" id="KW-0328">Glycosyltransferase</keyword>
<accession>A0A059L4F1</accession>
<keyword evidence="1" id="KW-0808">Transferase</keyword>
<proteinExistence type="predicted"/>
<organism evidence="1 2">
    <name type="scientific">Pseudomonas mandelii PD30</name>
    <dbReference type="NCBI Taxonomy" id="1419583"/>
    <lineage>
        <taxon>Bacteria</taxon>
        <taxon>Pseudomonadati</taxon>
        <taxon>Pseudomonadota</taxon>
        <taxon>Gammaproteobacteria</taxon>
        <taxon>Pseudomonadales</taxon>
        <taxon>Pseudomonadaceae</taxon>
        <taxon>Pseudomonas</taxon>
    </lineage>
</organism>
<gene>
    <name evidence="1" type="ORF">V466_10285</name>
</gene>
<dbReference type="AlphaFoldDB" id="A0A059L4F1"/>
<comment type="caution">
    <text evidence="1">The sequence shown here is derived from an EMBL/GenBank/DDBJ whole genome shotgun (WGS) entry which is preliminary data.</text>
</comment>
<dbReference type="Gene3D" id="3.40.50.2020">
    <property type="match status" value="1"/>
</dbReference>
<dbReference type="SUPFAM" id="SSF53271">
    <property type="entry name" value="PRTase-like"/>
    <property type="match status" value="1"/>
</dbReference>
<sequence length="197" mass="21575">MENALKVSLKQISGPWDQGWVLDKHMISSTFLGDDEHGNPRFDNLRTEVGQATYQLKYQKDWSQVSPLAQAVATNVLPKLAQVGFVIPMPASNIRARQTVTEVAVELGRIIGKPVFSDLLRKATTGQSLKDLHSKAEKVAAIGASFSVNDEITNTGCWNVLVVDDLFDSGASMDAACAVLRRYPKVGKIYVAALTWK</sequence>
<name>A0A059L4F1_9PSED</name>
<dbReference type="EMBL" id="AZQQ01000073">
    <property type="protein sequence ID" value="KDD69173.1"/>
    <property type="molecule type" value="Genomic_DNA"/>
</dbReference>
<dbReference type="InterPro" id="IPR029057">
    <property type="entry name" value="PRTase-like"/>
</dbReference>
<protein>
    <submittedName>
        <fullName evidence="1">Amidophosphoribosyltransferase</fullName>
    </submittedName>
</protein>
<dbReference type="CDD" id="cd06223">
    <property type="entry name" value="PRTases_typeI"/>
    <property type="match status" value="1"/>
</dbReference>
<reference evidence="1 2" key="1">
    <citation type="submission" date="2013-12" db="EMBL/GenBank/DDBJ databases">
        <authorList>
            <person name="Formusa P.A."/>
            <person name="Habash M."/>
            <person name="Lee H."/>
            <person name="Trevors J.T."/>
        </authorList>
    </citation>
    <scope>NUCLEOTIDE SEQUENCE [LARGE SCALE GENOMIC DNA]</scope>
    <source>
        <strain evidence="1 2">PD30</strain>
    </source>
</reference>